<name>A0A3G2S461_MALR7</name>
<evidence type="ECO:0000313" key="9">
    <source>
        <dbReference type="Proteomes" id="UP000269793"/>
    </source>
</evidence>
<dbReference type="InterPro" id="IPR001834">
    <property type="entry name" value="CBR-like"/>
</dbReference>
<dbReference type="Gene3D" id="2.40.30.10">
    <property type="entry name" value="Translation factors"/>
    <property type="match status" value="1"/>
</dbReference>
<feature type="domain" description="FAD-binding FR-type" evidence="7">
    <location>
        <begin position="1"/>
        <end position="157"/>
    </location>
</feature>
<dbReference type="InterPro" id="IPR008333">
    <property type="entry name" value="Cbr1-like_FAD-bd_dom"/>
</dbReference>
<organism evidence="8 9">
    <name type="scientific">Malassezia restricta (strain ATCC 96810 / NBRC 103918 / CBS 7877)</name>
    <name type="common">Seborrheic dermatitis infection agent</name>
    <dbReference type="NCBI Taxonomy" id="425264"/>
    <lineage>
        <taxon>Eukaryota</taxon>
        <taxon>Fungi</taxon>
        <taxon>Dikarya</taxon>
        <taxon>Basidiomycota</taxon>
        <taxon>Ustilaginomycotina</taxon>
        <taxon>Malasseziomycetes</taxon>
        <taxon>Malasseziales</taxon>
        <taxon>Malasseziaceae</taxon>
        <taxon>Malassezia</taxon>
    </lineage>
</organism>
<evidence type="ECO:0000256" key="6">
    <source>
        <dbReference type="PIRSR" id="PIRSR601834-1"/>
    </source>
</evidence>
<proteinExistence type="inferred from homology"/>
<keyword evidence="3 6" id="KW-0285">Flavoprotein</keyword>
<evidence type="ECO:0000259" key="7">
    <source>
        <dbReference type="PROSITE" id="PS51384"/>
    </source>
</evidence>
<reference evidence="8 9" key="1">
    <citation type="submission" date="2018-10" db="EMBL/GenBank/DDBJ databases">
        <title>Complete genome sequence of Malassezia restricta CBS 7877.</title>
        <authorList>
            <person name="Morand S.C."/>
            <person name="Bertignac M."/>
            <person name="Iltis A."/>
            <person name="Kolder I."/>
            <person name="Pirovano W."/>
            <person name="Jourdain R."/>
            <person name="Clavaud C."/>
        </authorList>
    </citation>
    <scope>NUCLEOTIDE SEQUENCE [LARGE SCALE GENOMIC DNA]</scope>
    <source>
        <strain evidence="8 9">CBS 7877</strain>
    </source>
</reference>
<feature type="binding site" evidence="6">
    <location>
        <position position="106"/>
    </location>
    <ligand>
        <name>FAD</name>
        <dbReference type="ChEBI" id="CHEBI:57692"/>
    </ligand>
</feature>
<dbReference type="OrthoDB" id="432685at2759"/>
<feature type="binding site" evidence="6">
    <location>
        <position position="125"/>
    </location>
    <ligand>
        <name>FAD</name>
        <dbReference type="ChEBI" id="CHEBI:57692"/>
    </ligand>
</feature>
<evidence type="ECO:0000256" key="5">
    <source>
        <dbReference type="ARBA" id="ARBA00023002"/>
    </source>
</evidence>
<dbReference type="AlphaFoldDB" id="A0A3G2S461"/>
<feature type="binding site" evidence="6">
    <location>
        <position position="104"/>
    </location>
    <ligand>
        <name>FAD</name>
        <dbReference type="ChEBI" id="CHEBI:57692"/>
    </ligand>
</feature>
<feature type="binding site" evidence="6">
    <location>
        <position position="133"/>
    </location>
    <ligand>
        <name>FAD</name>
        <dbReference type="ChEBI" id="CHEBI:57692"/>
    </ligand>
</feature>
<feature type="binding site" evidence="6">
    <location>
        <position position="123"/>
    </location>
    <ligand>
        <name>FAD</name>
        <dbReference type="ChEBI" id="CHEBI:57692"/>
    </ligand>
</feature>
<feature type="binding site" evidence="6">
    <location>
        <position position="105"/>
    </location>
    <ligand>
        <name>FAD</name>
        <dbReference type="ChEBI" id="CHEBI:57692"/>
    </ligand>
</feature>
<dbReference type="SUPFAM" id="SSF63380">
    <property type="entry name" value="Riboflavin synthase domain-like"/>
    <property type="match status" value="1"/>
</dbReference>
<comment type="similarity">
    <text evidence="2">Belongs to the flavoprotein pyridine nucleotide cytochrome reductase family.</text>
</comment>
<protein>
    <submittedName>
        <fullName evidence="8">NADH-cytochrome b5 reductase 2</fullName>
        <ecNumber evidence="8">1.6.2.2</ecNumber>
    </submittedName>
</protein>
<dbReference type="PROSITE" id="PS51384">
    <property type="entry name" value="FAD_FR"/>
    <property type="match status" value="1"/>
</dbReference>
<dbReference type="EC" id="1.6.2.2" evidence="8"/>
<dbReference type="InterPro" id="IPR017927">
    <property type="entry name" value="FAD-bd_FR_type"/>
</dbReference>
<gene>
    <name evidence="8" type="primary">MCR1_2</name>
    <name evidence="8" type="ORF">DNF11_1229</name>
</gene>
<sequence>MQRALPRGARAIALATSVCLGAFYVTQQARQSDEGPLPYRYAPLLLGSTSLLPCQAARAFESDERAMHRHLHLVSKKPLTLGRDCIPFAIYSYYIKEPTLQVERPYTPLAILSRSDTCSLDMLIKRYADGELSRYLHRLRPNAPVYVRGPEVTWQLPSHAKMPDEIVMMVGGTCVAASHQLLSNVLDTRDPATSPKLTVWYAASSLDALQAVPDMVRYLKQYPEHVQLRLPTYVQPQAYPLAHESDGSTQLHGLAAFGHAGLCMNWWWMA</sequence>
<dbReference type="PANTHER" id="PTHR19370:SF184">
    <property type="entry name" value="NADH-CYTOCHROME B5 REDUCTASE-LIKE"/>
    <property type="match status" value="1"/>
</dbReference>
<dbReference type="InterPro" id="IPR017938">
    <property type="entry name" value="Riboflavin_synthase-like_b-brl"/>
</dbReference>
<keyword evidence="4 6" id="KW-0274">FAD</keyword>
<dbReference type="EMBL" id="CP033149">
    <property type="protein sequence ID" value="AYO42179.1"/>
    <property type="molecule type" value="Genomic_DNA"/>
</dbReference>
<comment type="cofactor">
    <cofactor evidence="1 6">
        <name>FAD</name>
        <dbReference type="ChEBI" id="CHEBI:57692"/>
    </cofactor>
</comment>
<evidence type="ECO:0000256" key="2">
    <source>
        <dbReference type="ARBA" id="ARBA00006105"/>
    </source>
</evidence>
<keyword evidence="5 8" id="KW-0560">Oxidoreductase</keyword>
<evidence type="ECO:0000256" key="1">
    <source>
        <dbReference type="ARBA" id="ARBA00001974"/>
    </source>
</evidence>
<dbReference type="VEuPathDB" id="FungiDB:DNF11_1229"/>
<keyword evidence="9" id="KW-1185">Reference proteome</keyword>
<evidence type="ECO:0000256" key="3">
    <source>
        <dbReference type="ARBA" id="ARBA00022630"/>
    </source>
</evidence>
<dbReference type="STRING" id="425264.A0A3G2S461"/>
<dbReference type="Proteomes" id="UP000269793">
    <property type="component" value="Chromosome II"/>
</dbReference>
<dbReference type="Pfam" id="PF00970">
    <property type="entry name" value="FAD_binding_6"/>
    <property type="match status" value="1"/>
</dbReference>
<dbReference type="PANTHER" id="PTHR19370">
    <property type="entry name" value="NADH-CYTOCHROME B5 REDUCTASE"/>
    <property type="match status" value="1"/>
</dbReference>
<evidence type="ECO:0000256" key="4">
    <source>
        <dbReference type="ARBA" id="ARBA00022827"/>
    </source>
</evidence>
<accession>A0A3G2S461</accession>
<dbReference type="GO" id="GO:0090524">
    <property type="term" value="F:cytochrome-b5 reductase activity, acting on NADH"/>
    <property type="evidence" value="ECO:0007669"/>
    <property type="project" value="UniProtKB-EC"/>
</dbReference>
<evidence type="ECO:0000313" key="8">
    <source>
        <dbReference type="EMBL" id="AYO42179.1"/>
    </source>
</evidence>